<organism evidence="12 13">
    <name type="scientific">Zhihengliuella halotolerans</name>
    <dbReference type="NCBI Taxonomy" id="370736"/>
    <lineage>
        <taxon>Bacteria</taxon>
        <taxon>Bacillati</taxon>
        <taxon>Actinomycetota</taxon>
        <taxon>Actinomycetes</taxon>
        <taxon>Micrococcales</taxon>
        <taxon>Micrococcaceae</taxon>
        <taxon>Zhihengliuella</taxon>
    </lineage>
</organism>
<dbReference type="SUPFAM" id="SSF55811">
    <property type="entry name" value="Nudix"/>
    <property type="match status" value="1"/>
</dbReference>
<evidence type="ECO:0000256" key="5">
    <source>
        <dbReference type="ARBA" id="ARBA00022723"/>
    </source>
</evidence>
<evidence type="ECO:0000256" key="1">
    <source>
        <dbReference type="ARBA" id="ARBA00001946"/>
    </source>
</evidence>
<comment type="cofactor">
    <cofactor evidence="2">
        <name>Zn(2+)</name>
        <dbReference type="ChEBI" id="CHEBI:29105"/>
    </cofactor>
</comment>
<dbReference type="Gene3D" id="3.90.79.20">
    <property type="match status" value="1"/>
</dbReference>
<dbReference type="PROSITE" id="PS00893">
    <property type="entry name" value="NUDIX_BOX"/>
    <property type="match status" value="1"/>
</dbReference>
<dbReference type="InterPro" id="IPR020084">
    <property type="entry name" value="NUDIX_hydrolase_CS"/>
</dbReference>
<dbReference type="PROSITE" id="PS51462">
    <property type="entry name" value="NUDIX"/>
    <property type="match status" value="1"/>
</dbReference>
<name>A0A4Q8AAB2_9MICC</name>
<dbReference type="PANTHER" id="PTHR42904:SF6">
    <property type="entry name" value="NAD-CAPPED RNA HYDROLASE NUDT12"/>
    <property type="match status" value="1"/>
</dbReference>
<dbReference type="GO" id="GO:0046872">
    <property type="term" value="F:metal ion binding"/>
    <property type="evidence" value="ECO:0007669"/>
    <property type="project" value="UniProtKB-KW"/>
</dbReference>
<evidence type="ECO:0000259" key="11">
    <source>
        <dbReference type="PROSITE" id="PS51462"/>
    </source>
</evidence>
<dbReference type="InterPro" id="IPR015375">
    <property type="entry name" value="NADH_PPase-like_N"/>
</dbReference>
<keyword evidence="8" id="KW-0520">NAD</keyword>
<evidence type="ECO:0000256" key="6">
    <source>
        <dbReference type="ARBA" id="ARBA00022801"/>
    </source>
</evidence>
<dbReference type="InterPro" id="IPR050241">
    <property type="entry name" value="NAD-cap_RNA_hydrolase_NudC"/>
</dbReference>
<dbReference type="AlphaFoldDB" id="A0A4Q8AAB2"/>
<dbReference type="Gene3D" id="3.90.79.10">
    <property type="entry name" value="Nucleoside Triphosphate Pyrophosphohydrolase"/>
    <property type="match status" value="1"/>
</dbReference>
<dbReference type="InterPro" id="IPR000086">
    <property type="entry name" value="NUDIX_hydrolase_dom"/>
</dbReference>
<dbReference type="GO" id="GO:0019677">
    <property type="term" value="P:NAD+ catabolic process"/>
    <property type="evidence" value="ECO:0007669"/>
    <property type="project" value="TreeGrafter"/>
</dbReference>
<protein>
    <recommendedName>
        <fullName evidence="4">NAD(+) diphosphatase</fullName>
        <ecNumber evidence="4">3.6.1.22</ecNumber>
    </recommendedName>
</protein>
<comment type="caution">
    <text evidence="12">The sequence shown here is derived from an EMBL/GenBank/DDBJ whole genome shotgun (WGS) entry which is preliminary data.</text>
</comment>
<dbReference type="EMBL" id="SHLA01000001">
    <property type="protein sequence ID" value="RZU61047.1"/>
    <property type="molecule type" value="Genomic_DNA"/>
</dbReference>
<evidence type="ECO:0000256" key="4">
    <source>
        <dbReference type="ARBA" id="ARBA00012381"/>
    </source>
</evidence>
<dbReference type="GO" id="GO:0005829">
    <property type="term" value="C:cytosol"/>
    <property type="evidence" value="ECO:0007669"/>
    <property type="project" value="TreeGrafter"/>
</dbReference>
<dbReference type="Pfam" id="PF09296">
    <property type="entry name" value="NUDIX-like"/>
    <property type="match status" value="1"/>
</dbReference>
<dbReference type="RefSeq" id="WP_165391879.1">
    <property type="nucleotide sequence ID" value="NZ_SHLA01000001.1"/>
</dbReference>
<keyword evidence="6" id="KW-0378">Hydrolase</keyword>
<dbReference type="Proteomes" id="UP000292685">
    <property type="component" value="Unassembled WGS sequence"/>
</dbReference>
<evidence type="ECO:0000313" key="12">
    <source>
        <dbReference type="EMBL" id="RZU61047.1"/>
    </source>
</evidence>
<feature type="region of interest" description="Disordered" evidence="10">
    <location>
        <begin position="1"/>
        <end position="24"/>
    </location>
</feature>
<evidence type="ECO:0000256" key="10">
    <source>
        <dbReference type="SAM" id="MobiDB-lite"/>
    </source>
</evidence>
<evidence type="ECO:0000256" key="7">
    <source>
        <dbReference type="ARBA" id="ARBA00022842"/>
    </source>
</evidence>
<keyword evidence="5" id="KW-0479">Metal-binding</keyword>
<dbReference type="GO" id="GO:0035529">
    <property type="term" value="F:NADH pyrophosphatase activity"/>
    <property type="evidence" value="ECO:0007669"/>
    <property type="project" value="TreeGrafter"/>
</dbReference>
<accession>A0A4Q8AAB2</accession>
<gene>
    <name evidence="12" type="ORF">EV380_0602</name>
</gene>
<evidence type="ECO:0000256" key="9">
    <source>
        <dbReference type="ARBA" id="ARBA00023679"/>
    </source>
</evidence>
<keyword evidence="13" id="KW-1185">Reference proteome</keyword>
<dbReference type="EC" id="3.6.1.22" evidence="4"/>
<evidence type="ECO:0000313" key="13">
    <source>
        <dbReference type="Proteomes" id="UP000292685"/>
    </source>
</evidence>
<dbReference type="InterPro" id="IPR015376">
    <property type="entry name" value="Znr_NADH_PPase"/>
</dbReference>
<evidence type="ECO:0000256" key="3">
    <source>
        <dbReference type="ARBA" id="ARBA00009595"/>
    </source>
</evidence>
<dbReference type="CDD" id="cd03429">
    <property type="entry name" value="NUDIX_NADH_pyrophosphatase_Nudt13"/>
    <property type="match status" value="1"/>
</dbReference>
<feature type="domain" description="Nudix hydrolase" evidence="11">
    <location>
        <begin position="177"/>
        <end position="301"/>
    </location>
</feature>
<dbReference type="InterPro" id="IPR049734">
    <property type="entry name" value="NudC-like_C"/>
</dbReference>
<reference evidence="12 13" key="1">
    <citation type="submission" date="2019-02" db="EMBL/GenBank/DDBJ databases">
        <title>Sequencing the genomes of 1000 actinobacteria strains.</title>
        <authorList>
            <person name="Klenk H.-P."/>
        </authorList>
    </citation>
    <scope>NUCLEOTIDE SEQUENCE [LARGE SCALE GENOMIC DNA]</scope>
    <source>
        <strain evidence="12 13">DSM 17364</strain>
    </source>
</reference>
<sequence length="325" mass="35508">MQTSRPRTADAAPVPYLLERSSEDRASEAWLPSVTADPETRYLPILSGRSAHSGAVEADGARLRWFTREEVAAFAPRDAAEIYLGRLNDDAASPAAGRHLVAVVVDVVAEDRFASYRRLRELAPLLDAAEAEILISATAIVNWHAGHTHCPRCGAPTVVVHSGWVRRCSADGTEHFPRTDPAIIVSIIDREDRLLLGANARWGGQRYSTLAGFVEPGESLEAAVVREVAEEAGIVVHSPEYVASQPWPFPASLMLAFRAQTDDVDVVPDGEEIIDLRWFTRDQLAEDVRSGRIAAPTPASVARSLIELWYGGPLPEPRQPESQRA</sequence>
<comment type="similarity">
    <text evidence="3">Belongs to the Nudix hydrolase family. NudC subfamily.</text>
</comment>
<evidence type="ECO:0000256" key="8">
    <source>
        <dbReference type="ARBA" id="ARBA00023027"/>
    </source>
</evidence>
<dbReference type="Pfam" id="PF09297">
    <property type="entry name" value="Zn_ribbon_NUD"/>
    <property type="match status" value="1"/>
</dbReference>
<dbReference type="PANTHER" id="PTHR42904">
    <property type="entry name" value="NUDIX HYDROLASE, NUDC SUBFAMILY"/>
    <property type="match status" value="1"/>
</dbReference>
<dbReference type="GO" id="GO:0006742">
    <property type="term" value="P:NADP+ catabolic process"/>
    <property type="evidence" value="ECO:0007669"/>
    <property type="project" value="TreeGrafter"/>
</dbReference>
<keyword evidence="7" id="KW-0460">Magnesium</keyword>
<comment type="catalytic activity">
    <reaction evidence="9">
        <text>a 5'-end NAD(+)-phospho-ribonucleoside in mRNA + H2O = a 5'-end phospho-adenosine-phospho-ribonucleoside in mRNA + beta-nicotinamide D-ribonucleotide + 2 H(+)</text>
        <dbReference type="Rhea" id="RHEA:60876"/>
        <dbReference type="Rhea" id="RHEA-COMP:15698"/>
        <dbReference type="Rhea" id="RHEA-COMP:15719"/>
        <dbReference type="ChEBI" id="CHEBI:14649"/>
        <dbReference type="ChEBI" id="CHEBI:15377"/>
        <dbReference type="ChEBI" id="CHEBI:15378"/>
        <dbReference type="ChEBI" id="CHEBI:144029"/>
        <dbReference type="ChEBI" id="CHEBI:144051"/>
    </reaction>
    <physiologicalReaction direction="left-to-right" evidence="9">
        <dbReference type="Rhea" id="RHEA:60877"/>
    </physiologicalReaction>
</comment>
<comment type="cofactor">
    <cofactor evidence="1">
        <name>Mg(2+)</name>
        <dbReference type="ChEBI" id="CHEBI:18420"/>
    </cofactor>
</comment>
<proteinExistence type="inferred from homology"/>
<dbReference type="NCBIfam" id="NF001299">
    <property type="entry name" value="PRK00241.1"/>
    <property type="match status" value="1"/>
</dbReference>
<dbReference type="InterPro" id="IPR015797">
    <property type="entry name" value="NUDIX_hydrolase-like_dom_sf"/>
</dbReference>
<dbReference type="Pfam" id="PF00293">
    <property type="entry name" value="NUDIX"/>
    <property type="match status" value="1"/>
</dbReference>
<evidence type="ECO:0000256" key="2">
    <source>
        <dbReference type="ARBA" id="ARBA00001947"/>
    </source>
</evidence>